<evidence type="ECO:0000256" key="13">
    <source>
        <dbReference type="PIRSR" id="PIRSR602169-1"/>
    </source>
</evidence>
<dbReference type="Gene3D" id="3.40.30.160">
    <property type="entry name" value="Collagenase ColT, N-terminal domain"/>
    <property type="match status" value="1"/>
</dbReference>
<feature type="signal peptide" evidence="15">
    <location>
        <begin position="1"/>
        <end position="35"/>
    </location>
</feature>
<evidence type="ECO:0000256" key="11">
    <source>
        <dbReference type="ARBA" id="ARBA00023049"/>
    </source>
</evidence>
<evidence type="ECO:0000256" key="1">
    <source>
        <dbReference type="ARBA" id="ARBA00000424"/>
    </source>
</evidence>
<dbReference type="Pfam" id="PF08453">
    <property type="entry name" value="Peptidase_M9_N"/>
    <property type="match status" value="1"/>
</dbReference>
<evidence type="ECO:0000259" key="17">
    <source>
        <dbReference type="Pfam" id="PF08453"/>
    </source>
</evidence>
<evidence type="ECO:0000256" key="12">
    <source>
        <dbReference type="ARBA" id="ARBA00023145"/>
    </source>
</evidence>
<dbReference type="GO" id="GO:0005509">
    <property type="term" value="F:calcium ion binding"/>
    <property type="evidence" value="ECO:0007669"/>
    <property type="project" value="InterPro"/>
</dbReference>
<evidence type="ECO:0000256" key="7">
    <source>
        <dbReference type="ARBA" id="ARBA00022723"/>
    </source>
</evidence>
<dbReference type="EMBL" id="CP000931">
    <property type="protein sequence ID" value="ABZ77391.1"/>
    <property type="molecule type" value="Genomic_DNA"/>
</dbReference>
<evidence type="ECO:0000256" key="6">
    <source>
        <dbReference type="ARBA" id="ARBA00022670"/>
    </source>
</evidence>
<keyword evidence="9 18" id="KW-0378">Hydrolase</keyword>
<dbReference type="InterPro" id="IPR007280">
    <property type="entry name" value="Peptidase_C_arc/bac"/>
</dbReference>
<dbReference type="HOGENOM" id="CLU_011878_0_0_6"/>
<evidence type="ECO:0000256" key="4">
    <source>
        <dbReference type="ARBA" id="ARBA00012653"/>
    </source>
</evidence>
<keyword evidence="6" id="KW-0645">Protease</keyword>
<dbReference type="InterPro" id="IPR002169">
    <property type="entry name" value="Peptidase_M9A/M9B"/>
</dbReference>
<feature type="domain" description="Peptidase C-terminal archaeal/bacterial" evidence="16">
    <location>
        <begin position="895"/>
        <end position="960"/>
    </location>
</feature>
<dbReference type="GO" id="GO:0004222">
    <property type="term" value="F:metalloendopeptidase activity"/>
    <property type="evidence" value="ECO:0007669"/>
    <property type="project" value="UniProtKB-EC"/>
</dbReference>
<feature type="compositionally biased region" description="Polar residues" evidence="14">
    <location>
        <begin position="641"/>
        <end position="650"/>
    </location>
</feature>
<keyword evidence="8 15" id="KW-0732">Signal</keyword>
<evidence type="ECO:0000313" key="19">
    <source>
        <dbReference type="Proteomes" id="UP000001317"/>
    </source>
</evidence>
<feature type="active site" evidence="13">
    <location>
        <position position="511"/>
    </location>
</feature>
<dbReference type="RefSeq" id="WP_012277918.1">
    <property type="nucleotide sequence ID" value="NC_010334.1"/>
</dbReference>
<dbReference type="Pfam" id="PF01752">
    <property type="entry name" value="Peptidase_M9"/>
    <property type="match status" value="1"/>
</dbReference>
<evidence type="ECO:0000256" key="10">
    <source>
        <dbReference type="ARBA" id="ARBA00022833"/>
    </source>
</evidence>
<keyword evidence="7" id="KW-0479">Metal-binding</keyword>
<proteinExistence type="predicted"/>
<dbReference type="InterPro" id="IPR028974">
    <property type="entry name" value="TSP_type-3_rpt"/>
</dbReference>
<keyword evidence="11" id="KW-0482">Metalloprotease</keyword>
<evidence type="ECO:0000256" key="3">
    <source>
        <dbReference type="ARBA" id="ARBA00004613"/>
    </source>
</evidence>
<evidence type="ECO:0000256" key="9">
    <source>
        <dbReference type="ARBA" id="ARBA00022801"/>
    </source>
</evidence>
<protein>
    <recommendedName>
        <fullName evidence="4">microbial collagenase</fullName>
        <ecNumber evidence="4">3.4.24.3</ecNumber>
    </recommendedName>
</protein>
<dbReference type="AlphaFoldDB" id="B0TMN1"/>
<dbReference type="OrthoDB" id="9802683at2"/>
<evidence type="ECO:0000256" key="8">
    <source>
        <dbReference type="ARBA" id="ARBA00022729"/>
    </source>
</evidence>
<dbReference type="GO" id="GO:0008270">
    <property type="term" value="F:zinc ion binding"/>
    <property type="evidence" value="ECO:0007669"/>
    <property type="project" value="InterPro"/>
</dbReference>
<organism evidence="18 19">
    <name type="scientific">Shewanella halifaxensis (strain HAW-EB4)</name>
    <dbReference type="NCBI Taxonomy" id="458817"/>
    <lineage>
        <taxon>Bacteria</taxon>
        <taxon>Pseudomonadati</taxon>
        <taxon>Pseudomonadota</taxon>
        <taxon>Gammaproteobacteria</taxon>
        <taxon>Alteromonadales</taxon>
        <taxon>Shewanellaceae</taxon>
        <taxon>Shewanella</taxon>
    </lineage>
</organism>
<dbReference type="Proteomes" id="UP000001317">
    <property type="component" value="Chromosome"/>
</dbReference>
<feature type="domain" description="Peptidase M9 collagenase N-terminal" evidence="17">
    <location>
        <begin position="109"/>
        <end position="285"/>
    </location>
</feature>
<dbReference type="KEGG" id="shl:Shal_2840"/>
<dbReference type="EC" id="3.4.24.3" evidence="4"/>
<dbReference type="PRINTS" id="PR00931">
    <property type="entry name" value="MICOLLPTASE"/>
</dbReference>
<comment type="cofactor">
    <cofactor evidence="2">
        <name>Zn(2+)</name>
        <dbReference type="ChEBI" id="CHEBI:29105"/>
    </cofactor>
</comment>
<comment type="subcellular location">
    <subcellularLocation>
        <location evidence="3">Secreted</location>
    </subcellularLocation>
</comment>
<dbReference type="Gene3D" id="2.60.120.380">
    <property type="match status" value="2"/>
</dbReference>
<dbReference type="InterPro" id="IPR013661">
    <property type="entry name" value="Peptidase_M9_N_dom"/>
</dbReference>
<dbReference type="eggNOG" id="COG4934">
    <property type="taxonomic scope" value="Bacteria"/>
</dbReference>
<dbReference type="Gene3D" id="1.10.390.20">
    <property type="match status" value="1"/>
</dbReference>
<keyword evidence="5" id="KW-0964">Secreted</keyword>
<dbReference type="STRING" id="458817.Shal_2840"/>
<evidence type="ECO:0000313" key="18">
    <source>
        <dbReference type="EMBL" id="ABZ77391.1"/>
    </source>
</evidence>
<gene>
    <name evidence="18" type="ordered locus">Shal_2840</name>
</gene>
<feature type="region of interest" description="Disordered" evidence="14">
    <location>
        <begin position="641"/>
        <end position="732"/>
    </location>
</feature>
<reference evidence="18" key="1">
    <citation type="submission" date="2008-01" db="EMBL/GenBank/DDBJ databases">
        <title>Complete sequence of Shewanella halifaxensis HAW-EB4.</title>
        <authorList>
            <consortium name="US DOE Joint Genome Institute"/>
            <person name="Copeland A."/>
            <person name="Lucas S."/>
            <person name="Lapidus A."/>
            <person name="Glavina del Rio T."/>
            <person name="Dalin E."/>
            <person name="Tice H."/>
            <person name="Bruce D."/>
            <person name="Goodwin L."/>
            <person name="Pitluck S."/>
            <person name="Sims D."/>
            <person name="Brettin T."/>
            <person name="Detter J.C."/>
            <person name="Han C."/>
            <person name="Kuske C.R."/>
            <person name="Schmutz J."/>
            <person name="Larimer F."/>
            <person name="Land M."/>
            <person name="Hauser L."/>
            <person name="Kyrpides N."/>
            <person name="Kim E."/>
            <person name="Zhao J.-S."/>
            <person name="Richardson P."/>
        </authorList>
    </citation>
    <scope>NUCLEOTIDE SEQUENCE [LARGE SCALE GENOMIC DNA]</scope>
    <source>
        <strain evidence="18">HAW-EB4</strain>
    </source>
</reference>
<evidence type="ECO:0000259" key="16">
    <source>
        <dbReference type="Pfam" id="PF04151"/>
    </source>
</evidence>
<keyword evidence="12" id="KW-0865">Zymogen</keyword>
<dbReference type="GO" id="GO:0005576">
    <property type="term" value="C:extracellular region"/>
    <property type="evidence" value="ECO:0007669"/>
    <property type="project" value="UniProtKB-SubCell"/>
</dbReference>
<feature type="chain" id="PRO_5002753840" description="microbial collagenase" evidence="15">
    <location>
        <begin position="36"/>
        <end position="976"/>
    </location>
</feature>
<keyword evidence="19" id="KW-1185">Reference proteome</keyword>
<dbReference type="Pfam" id="PF04151">
    <property type="entry name" value="PPC"/>
    <property type="match status" value="1"/>
</dbReference>
<dbReference type="GO" id="GO:0006508">
    <property type="term" value="P:proteolysis"/>
    <property type="evidence" value="ECO:0007669"/>
    <property type="project" value="UniProtKB-KW"/>
</dbReference>
<comment type="catalytic activity">
    <reaction evidence="1">
        <text>Digestion of native collagen in the triple helical region at Xaa-|-Gly bonds. With synthetic peptides, a preference is shown for Gly at P3 and P1', Pro and Ala at P2 and P2', and hydroxyproline, Ala or Arg at P3'.</text>
        <dbReference type="EC" id="3.4.24.3"/>
    </reaction>
</comment>
<evidence type="ECO:0000256" key="15">
    <source>
        <dbReference type="SAM" id="SignalP"/>
    </source>
</evidence>
<evidence type="ECO:0000256" key="5">
    <source>
        <dbReference type="ARBA" id="ARBA00022525"/>
    </source>
</evidence>
<evidence type="ECO:0000256" key="2">
    <source>
        <dbReference type="ARBA" id="ARBA00001947"/>
    </source>
</evidence>
<sequence>MSTDPTKPQIHTGKFKVHALALACSAILFPGTAFATSEVAPTAKESSKAAHGKELQSRFEKGANIPGQQKSAEKNQRQHPIKGKAEKKIEGPMGASGPTAEAEDNMCSSELANLSGEALFDAVRQAEISCISELYSRNDAVSVAAYQTENVVSVANQAAAIAATYDSSTGYEMRNLFYFLRGAFYIEFYNDDLAYSDTQAADAVYAALVEYAKNPKLFEITPSAGDTLMEFFTSWASSDHILESVPVITDYLQMFNADFLASNRHRAAMTSALTTLYYGSWEEAYNSKAMEHGELIDALLNIATADYIINSDYQYESTDAFHEFGRFYEYQKYWDLPQSLKTRLNDGVELYMSKFERMSAQWADGAGYLDYYNPGDCEQFGICGWEEELEQTALPINYSCSDTIYIRAQQLTNDELQSSCDLMGGEETLFHDVLATGYQPVADDLNESLEVNIFDSYDDYAQYASVIFGINTNNGGMYLEGTPSQEGNHARFIAHEATWTDEILVWNLKHEYVHYLDGRFNLYGAFNYFDIDTGKSVWWTEGLAEYISKQNRNDGAIELGRSQAYSLSEILSNTYDSGSDRVYSWGYLAVRFLFENHRSDVDALLVLARGGDADGWLAYIDNTIGQNYNSEWNTWLASVSSNDDSISTGITPPVDSDGDGVIDSQDAFPHDPSETHDTDGDGVGDNADAFPTDANETVDTDGDGVGDNGDVFPTDPTEWADSDGDGIGDNADTDGPVDPVDPVEPVEHCGAISITDGKLTQEQTECVAGSDINYFYTYVEQDNTPLYITTSGGEGDVDLFFNQEIWAKPSAYTAKATAAGNDEQLNVIANRGWVYISLVATAEYEGVSLSVSLTDGGDTGTPPVLVADACATQSPYSYGGVEFGEAVCIADGHSSYYFYVPAGTEEISVASGHGSGDVNLYGNSQTWAGVDSYEVKSESSGNVESLTIATPVEGWYYISADGAPSSEGASLVVDIK</sequence>
<feature type="compositionally biased region" description="Basic and acidic residues" evidence="14">
    <location>
        <begin position="668"/>
        <end position="679"/>
    </location>
</feature>
<accession>B0TMN1</accession>
<feature type="region of interest" description="Disordered" evidence="14">
    <location>
        <begin position="62"/>
        <end position="102"/>
    </location>
</feature>
<keyword evidence="10" id="KW-0862">Zinc</keyword>
<dbReference type="SUPFAM" id="SSF103647">
    <property type="entry name" value="TSP type-3 repeat"/>
    <property type="match status" value="1"/>
</dbReference>
<evidence type="ECO:0000256" key="14">
    <source>
        <dbReference type="SAM" id="MobiDB-lite"/>
    </source>
</evidence>
<name>B0TMN1_SHEHH</name>